<feature type="compositionally biased region" description="Polar residues" evidence="1">
    <location>
        <begin position="352"/>
        <end position="364"/>
    </location>
</feature>
<sequence length="364" mass="41647">MVEEYDDYTRKYSDHHDDEEHCEGDPDDQEELCSGDAGVKENPGNQDLPETDENCAHDHEEHCSNQDFDDLPCKSVEGVLNSMFQLGDHLEVFFEDEMIDSGGTFVAAFDNILIWMDYDANVNFTDLCGPISVRKIGSKRKKNQKHNDKNKNEPKHKGDNQIEKKKKGKSEKKEQGPRKKAEKNKQPDVNEELLNFVKLEKEEHETEGMSRESLNLQHIHEDNETIENESITVEIVDSSGDEGEDYDPDSFDEKVGVINLLVEDYSNDSDEEEEEYTPPLETAEDHSEEKESDAGNEEKTENESDSQEVLEEELDIDIQEESLASSQVEEFESQEEPLFSMEESPSEDTLDHSLTNSPLENDKE</sequence>
<feature type="compositionally biased region" description="Acidic residues" evidence="1">
    <location>
        <begin position="20"/>
        <end position="33"/>
    </location>
</feature>
<feature type="compositionally biased region" description="Acidic residues" evidence="1">
    <location>
        <begin position="303"/>
        <end position="320"/>
    </location>
</feature>
<feature type="region of interest" description="Disordered" evidence="1">
    <location>
        <begin position="1"/>
        <end position="55"/>
    </location>
</feature>
<feature type="compositionally biased region" description="Basic and acidic residues" evidence="1">
    <location>
        <begin position="171"/>
        <end position="188"/>
    </location>
</feature>
<feature type="region of interest" description="Disordered" evidence="1">
    <location>
        <begin position="221"/>
        <end position="364"/>
    </location>
</feature>
<feature type="region of interest" description="Disordered" evidence="1">
    <location>
        <begin position="137"/>
        <end position="192"/>
    </location>
</feature>
<accession>A0A5D4UB93</accession>
<comment type="caution">
    <text evidence="2">The sequence shown here is derived from an EMBL/GenBank/DDBJ whole genome shotgun (WGS) entry which is preliminary data.</text>
</comment>
<feature type="compositionally biased region" description="Basic and acidic residues" evidence="1">
    <location>
        <begin position="7"/>
        <end position="19"/>
    </location>
</feature>
<dbReference type="Proteomes" id="UP000324269">
    <property type="component" value="Unassembled WGS sequence"/>
</dbReference>
<dbReference type="EMBL" id="VTEZ01000004">
    <property type="protein sequence ID" value="TYS84677.1"/>
    <property type="molecule type" value="Genomic_DNA"/>
</dbReference>
<feature type="compositionally biased region" description="Basic and acidic residues" evidence="1">
    <location>
        <begin position="283"/>
        <end position="302"/>
    </location>
</feature>
<feature type="compositionally biased region" description="Acidic residues" evidence="1">
    <location>
        <begin position="239"/>
        <end position="250"/>
    </location>
</feature>
<evidence type="ECO:0000313" key="2">
    <source>
        <dbReference type="EMBL" id="TYS84677.1"/>
    </source>
</evidence>
<protein>
    <submittedName>
        <fullName evidence="2">Uncharacterized protein</fullName>
    </submittedName>
</protein>
<dbReference type="OrthoDB" id="2943320at2"/>
<organism evidence="2 3">
    <name type="scientific">Rossellomorea aquimaris</name>
    <dbReference type="NCBI Taxonomy" id="189382"/>
    <lineage>
        <taxon>Bacteria</taxon>
        <taxon>Bacillati</taxon>
        <taxon>Bacillota</taxon>
        <taxon>Bacilli</taxon>
        <taxon>Bacillales</taxon>
        <taxon>Bacillaceae</taxon>
        <taxon>Rossellomorea</taxon>
    </lineage>
</organism>
<evidence type="ECO:0000256" key="1">
    <source>
        <dbReference type="SAM" id="MobiDB-lite"/>
    </source>
</evidence>
<reference evidence="2 3" key="1">
    <citation type="submission" date="2019-08" db="EMBL/GenBank/DDBJ databases">
        <title>Bacillus genomes from the desert of Cuatro Cienegas, Coahuila.</title>
        <authorList>
            <person name="Olmedo-Alvarez G."/>
        </authorList>
    </citation>
    <scope>NUCLEOTIDE SEQUENCE [LARGE SCALE GENOMIC DNA]</scope>
    <source>
        <strain evidence="2 3">CH87b_3T</strain>
    </source>
</reference>
<feature type="compositionally biased region" description="Acidic residues" evidence="1">
    <location>
        <begin position="265"/>
        <end position="276"/>
    </location>
</feature>
<gene>
    <name evidence="2" type="ORF">FZC85_15030</name>
</gene>
<dbReference type="RefSeq" id="WP_148969107.1">
    <property type="nucleotide sequence ID" value="NZ_JBNIKW010000003.1"/>
</dbReference>
<dbReference type="AlphaFoldDB" id="A0A5D4UB93"/>
<feature type="compositionally biased region" description="Basic and acidic residues" evidence="1">
    <location>
        <begin position="145"/>
        <end position="163"/>
    </location>
</feature>
<proteinExistence type="predicted"/>
<evidence type="ECO:0000313" key="3">
    <source>
        <dbReference type="Proteomes" id="UP000324269"/>
    </source>
</evidence>
<name>A0A5D4UB93_9BACI</name>